<dbReference type="WBParaSite" id="SSLN_0000739001-mRNA-1">
    <property type="protein sequence ID" value="SSLN_0000739001-mRNA-1"/>
    <property type="gene ID" value="SSLN_0000739001"/>
</dbReference>
<organism evidence="4">
    <name type="scientific">Schistocephalus solidus</name>
    <name type="common">Tapeworm</name>
    <dbReference type="NCBI Taxonomy" id="70667"/>
    <lineage>
        <taxon>Eukaryota</taxon>
        <taxon>Metazoa</taxon>
        <taxon>Spiralia</taxon>
        <taxon>Lophotrochozoa</taxon>
        <taxon>Platyhelminthes</taxon>
        <taxon>Cestoda</taxon>
        <taxon>Eucestoda</taxon>
        <taxon>Diphyllobothriidea</taxon>
        <taxon>Diphyllobothriidae</taxon>
        <taxon>Schistocephalus</taxon>
    </lineage>
</organism>
<feature type="region of interest" description="Disordered" evidence="1">
    <location>
        <begin position="144"/>
        <end position="179"/>
    </location>
</feature>
<protein>
    <submittedName>
        <fullName evidence="4">Ciliary neurotrophic factor</fullName>
    </submittedName>
</protein>
<dbReference type="Proteomes" id="UP000275846">
    <property type="component" value="Unassembled WGS sequence"/>
</dbReference>
<evidence type="ECO:0000313" key="3">
    <source>
        <dbReference type="Proteomes" id="UP000275846"/>
    </source>
</evidence>
<evidence type="ECO:0000313" key="2">
    <source>
        <dbReference type="EMBL" id="VDL93540.1"/>
    </source>
</evidence>
<sequence>MASSYPLVLGILVKATAPLLSANKTTLLTENTQILKRMVEYFRCFLNQYTTISATNIDRLPQLETNANLSILPSLQETIRAVQQLSSETAPGSDAIPAKIYNHGGPKLMNQLTALFYAMWRQVQVPQDFKAATIVHLYKKKMNRQPPGNLAAQHRQENLRHQSPQSPQQPSGTRTSSGN</sequence>
<accession>A0A183SSF7</accession>
<name>A0A183SSF7_SCHSO</name>
<keyword evidence="3" id="KW-1185">Reference proteome</keyword>
<feature type="compositionally biased region" description="Low complexity" evidence="1">
    <location>
        <begin position="162"/>
        <end position="171"/>
    </location>
</feature>
<proteinExistence type="predicted"/>
<reference evidence="2 3" key="2">
    <citation type="submission" date="2018-11" db="EMBL/GenBank/DDBJ databases">
        <authorList>
            <consortium name="Pathogen Informatics"/>
        </authorList>
    </citation>
    <scope>NUCLEOTIDE SEQUENCE [LARGE SCALE GENOMIC DNA]</scope>
    <source>
        <strain evidence="2 3">NST_G2</strain>
    </source>
</reference>
<dbReference type="AlphaFoldDB" id="A0A183SSF7"/>
<evidence type="ECO:0000313" key="4">
    <source>
        <dbReference type="WBParaSite" id="SSLN_0000739001-mRNA-1"/>
    </source>
</evidence>
<evidence type="ECO:0000256" key="1">
    <source>
        <dbReference type="SAM" id="MobiDB-lite"/>
    </source>
</evidence>
<dbReference type="EMBL" id="UYSU01034011">
    <property type="protein sequence ID" value="VDL93540.1"/>
    <property type="molecule type" value="Genomic_DNA"/>
</dbReference>
<gene>
    <name evidence="2" type="ORF">SSLN_LOCUS7155</name>
</gene>
<dbReference type="OrthoDB" id="10070415at2759"/>
<reference evidence="4" key="1">
    <citation type="submission" date="2016-06" db="UniProtKB">
        <authorList>
            <consortium name="WormBaseParasite"/>
        </authorList>
    </citation>
    <scope>IDENTIFICATION</scope>
</reference>